<feature type="binding site" evidence="15">
    <location>
        <position position="579"/>
    </location>
    <ligand>
        <name>[4Fe-4S] cluster</name>
        <dbReference type="ChEBI" id="CHEBI:49883"/>
        <label>1</label>
    </ligand>
</feature>
<dbReference type="OrthoDB" id="9804603at2"/>
<dbReference type="GO" id="GO:0030976">
    <property type="term" value="F:thiamine pyrophosphate binding"/>
    <property type="evidence" value="ECO:0007669"/>
    <property type="project" value="InterPro"/>
</dbReference>
<dbReference type="InterPro" id="IPR009014">
    <property type="entry name" value="Transketo_C/PFOR_II"/>
</dbReference>
<dbReference type="PROSITE" id="PS51379">
    <property type="entry name" value="4FE4S_FER_2"/>
    <property type="match status" value="1"/>
</dbReference>
<evidence type="ECO:0000256" key="6">
    <source>
        <dbReference type="ARBA" id="ARBA00022485"/>
    </source>
</evidence>
<dbReference type="CDD" id="cd07034">
    <property type="entry name" value="TPP_PYR_PFOR_IOR-alpha_like"/>
    <property type="match status" value="1"/>
</dbReference>
<dbReference type="HOGENOM" id="CLU_017727_0_0_9"/>
<name>K4LHS9_THEPS</name>
<evidence type="ECO:0000256" key="12">
    <source>
        <dbReference type="ARBA" id="ARBA00030514"/>
    </source>
</evidence>
<feature type="binding site" evidence="15">
    <location>
        <position position="575"/>
    </location>
    <ligand>
        <name>[4Fe-4S] cluster</name>
        <dbReference type="ChEBI" id="CHEBI:49883"/>
        <label>2</label>
    </ligand>
</feature>
<dbReference type="InterPro" id="IPR029061">
    <property type="entry name" value="THDP-binding"/>
</dbReference>
<keyword evidence="5 14" id="KW-0813">Transport</keyword>
<feature type="binding site" evidence="15">
    <location>
        <position position="569"/>
    </location>
    <ligand>
        <name>[4Fe-4S] cluster</name>
        <dbReference type="ChEBI" id="CHEBI:49883"/>
        <label>2</label>
    </ligand>
</feature>
<dbReference type="Gene3D" id="3.30.70.20">
    <property type="match status" value="1"/>
</dbReference>
<keyword evidence="18" id="KW-1185">Reference proteome</keyword>
<comment type="cofactor">
    <cofactor evidence="14 15">
        <name>[4Fe-4S] cluster</name>
        <dbReference type="ChEBI" id="CHEBI:49883"/>
    </cofactor>
    <text evidence="14 15">Binds 2 [4Fe-4S] clusters. In this family the first cluster has a non-standard and varying [4Fe-4S] binding motif CX(2)CX(2)CX(4-5)CP.</text>
</comment>
<sequence>MQQKVILSGNEAVARGAWEAGVGLGIGYPGTPSTEIVEALAEIKGPEVAWTVNEKVALEEAYGACVSGWRALVTMKHVGLNVAADPLFTIAYMGVNGGLVIAVADDPGMHSSQNEQDNRWYALHAKVPMLEPGDSRECLHFARLAFELSERYDVPFLLRLVTRVSHSRGLVDIDPEMEYRRAQRPYERNVPKFVVLPAHARQRRLVLEKNLASLLRDQDARSVNVMEITGSEVGIITSGASYNYVKEAYGDRYSVLKLGLVYPLDREVILEFARRVKRVYVVEELDPYLEESVRALGVSCEGKKYISPFFELNPQLVAASLSAAGLEPVEPLDPAATEPAPGVPARPPILCAGCPHRAFFYLAKKEKVMVVGDIGCYTLGAAPPLDGIDVSACMGGGFSIALGLSMNCPEGEKVFGVLGDSTFYHSGITGAVDAIFNKRAIVPVVLDNRITAMTGHQENPGTGRNLSGESVFVQEPERIFRAVGFDRVLTVNAYDLRGIREAIRDAKTSADSVAIVIKAPCWLIRGVRKGSCREVAVDSCKKCKSCLRLGCPAISLDEEGFPSIDPLSCAGCGVCEQVCKHDAIKTRDEEGMR</sequence>
<feature type="binding site" evidence="15">
    <location>
        <position position="546"/>
    </location>
    <ligand>
        <name>[4Fe-4S] cluster</name>
        <dbReference type="ChEBI" id="CHEBI:49883"/>
        <label>1</label>
    </ligand>
</feature>
<dbReference type="CDD" id="cd02008">
    <property type="entry name" value="TPP_IOR_alpha"/>
    <property type="match status" value="1"/>
</dbReference>
<dbReference type="FunFam" id="3.40.50.970:FF:000039">
    <property type="entry name" value="Indolepyruvate oxidoreductase subunit IorA"/>
    <property type="match status" value="1"/>
</dbReference>
<evidence type="ECO:0000256" key="5">
    <source>
        <dbReference type="ARBA" id="ARBA00022448"/>
    </source>
</evidence>
<evidence type="ECO:0000256" key="3">
    <source>
        <dbReference type="ARBA" id="ARBA00012812"/>
    </source>
</evidence>
<dbReference type="EC" id="1.2.7.8" evidence="3 14"/>
<accession>K4LHS9</accession>
<feature type="binding site" evidence="15">
    <location>
        <position position="551"/>
    </location>
    <ligand>
        <name>[4Fe-4S] cluster</name>
        <dbReference type="ChEBI" id="CHEBI:49883"/>
        <label>2</label>
    </ligand>
</feature>
<keyword evidence="8 14" id="KW-0249">Electron transport</keyword>
<evidence type="ECO:0000313" key="18">
    <source>
        <dbReference type="Proteomes" id="UP000000467"/>
    </source>
</evidence>
<dbReference type="eggNOG" id="COG4231">
    <property type="taxonomic scope" value="Bacteria"/>
</dbReference>
<dbReference type="GO" id="GO:0051539">
    <property type="term" value="F:4 iron, 4 sulfur cluster binding"/>
    <property type="evidence" value="ECO:0007669"/>
    <property type="project" value="UniProtKB-UniRule"/>
</dbReference>
<proteinExistence type="predicted"/>
<dbReference type="AlphaFoldDB" id="K4LHS9"/>
<evidence type="ECO:0000256" key="8">
    <source>
        <dbReference type="ARBA" id="ARBA00022982"/>
    </source>
</evidence>
<dbReference type="InterPro" id="IPR017896">
    <property type="entry name" value="4Fe4S_Fe-S-bd"/>
</dbReference>
<evidence type="ECO:0000256" key="10">
    <source>
        <dbReference type="ARBA" id="ARBA00023004"/>
    </source>
</evidence>
<dbReference type="Proteomes" id="UP000000467">
    <property type="component" value="Chromosome"/>
</dbReference>
<dbReference type="SUPFAM" id="SSF52518">
    <property type="entry name" value="Thiamin diphosphate-binding fold (THDP-binding)"/>
    <property type="match status" value="2"/>
</dbReference>
<evidence type="ECO:0000313" key="17">
    <source>
        <dbReference type="EMBL" id="AFV12566.1"/>
    </source>
</evidence>
<dbReference type="InterPro" id="IPR017721">
    <property type="entry name" value="IorA"/>
</dbReference>
<dbReference type="PANTHER" id="PTHR43710">
    <property type="entry name" value="2-HYDROXYACYL-COA LYASE"/>
    <property type="match status" value="1"/>
</dbReference>
<evidence type="ECO:0000256" key="13">
    <source>
        <dbReference type="ARBA" id="ARBA00048332"/>
    </source>
</evidence>
<dbReference type="InterPro" id="IPR011766">
    <property type="entry name" value="TPP_enzyme_TPP-bd"/>
</dbReference>
<organism evidence="17 18">
    <name type="scientific">Thermacetogenium phaeum (strain ATCC BAA-254 / DSM 26808 / PB)</name>
    <dbReference type="NCBI Taxonomy" id="1089553"/>
    <lineage>
        <taxon>Bacteria</taxon>
        <taxon>Bacillati</taxon>
        <taxon>Bacillota</taxon>
        <taxon>Clostridia</taxon>
        <taxon>Thermoanaerobacterales</taxon>
        <taxon>Thermoanaerobacteraceae</taxon>
        <taxon>Thermacetogenium</taxon>
    </lineage>
</organism>
<evidence type="ECO:0000256" key="14">
    <source>
        <dbReference type="PIRNR" id="PIRNR006439"/>
    </source>
</evidence>
<gene>
    <name evidence="17" type="primary">iorA2</name>
    <name evidence="17" type="ordered locus">Tph_c23790</name>
</gene>
<dbReference type="STRING" id="1089553.Tph_c23790"/>
<dbReference type="SUPFAM" id="SSF52922">
    <property type="entry name" value="TK C-terminal domain-like"/>
    <property type="match status" value="1"/>
</dbReference>
<dbReference type="EMBL" id="CP003732">
    <property type="protein sequence ID" value="AFV12566.1"/>
    <property type="molecule type" value="Genomic_DNA"/>
</dbReference>
<protein>
    <recommendedName>
        <fullName evidence="4 14">Indolepyruvate oxidoreductase subunit IorA</fullName>
        <shortName evidence="14">IOR</shortName>
        <ecNumber evidence="3 14">1.2.7.8</ecNumber>
    </recommendedName>
    <alternativeName>
        <fullName evidence="12 14">Indolepyruvate ferredoxin oxidoreductase subunit alpha</fullName>
    </alternativeName>
</protein>
<comment type="catalytic activity">
    <reaction evidence="13 14">
        <text>indole-3-pyruvate + 2 oxidized [2Fe-2S]-[ferredoxin] + CoA = (indol-3-yl)acetyl-CoA + 2 reduced [2Fe-2S]-[ferredoxin] + CO2 + H(+)</text>
        <dbReference type="Rhea" id="RHEA:12645"/>
        <dbReference type="Rhea" id="RHEA-COMP:10000"/>
        <dbReference type="Rhea" id="RHEA-COMP:10001"/>
        <dbReference type="ChEBI" id="CHEBI:15378"/>
        <dbReference type="ChEBI" id="CHEBI:16526"/>
        <dbReference type="ChEBI" id="CHEBI:17640"/>
        <dbReference type="ChEBI" id="CHEBI:33737"/>
        <dbReference type="ChEBI" id="CHEBI:33738"/>
        <dbReference type="ChEBI" id="CHEBI:57271"/>
        <dbReference type="ChEBI" id="CHEBI:57287"/>
        <dbReference type="EC" id="1.2.7.8"/>
    </reaction>
</comment>
<dbReference type="GO" id="GO:0043805">
    <property type="term" value="F:indolepyruvate ferredoxin oxidoreductase activity"/>
    <property type="evidence" value="ECO:0007669"/>
    <property type="project" value="UniProtKB-UniRule"/>
</dbReference>
<evidence type="ECO:0000256" key="15">
    <source>
        <dbReference type="PIRSR" id="PIRSR006439-50"/>
    </source>
</evidence>
<dbReference type="PIRSF" id="PIRSF006439">
    <property type="entry name" value="Indolepyruvate_ferr_oxidored"/>
    <property type="match status" value="1"/>
</dbReference>
<keyword evidence="11 14" id="KW-0411">Iron-sulfur</keyword>
<dbReference type="SUPFAM" id="SSF54862">
    <property type="entry name" value="4Fe-4S ferredoxins"/>
    <property type="match status" value="1"/>
</dbReference>
<dbReference type="PANTHER" id="PTHR43710:SF5">
    <property type="entry name" value="INDOLEPYRUVATE FERREDOXIN OXIDOREDUCTASE ALPHA SUBUNIT"/>
    <property type="match status" value="1"/>
</dbReference>
<dbReference type="KEGG" id="tpz:Tph_c23790"/>
<keyword evidence="10 14" id="KW-0408">Iron</keyword>
<dbReference type="Gene3D" id="3.40.50.920">
    <property type="match status" value="1"/>
</dbReference>
<evidence type="ECO:0000256" key="2">
    <source>
        <dbReference type="ARBA" id="ARBA00011238"/>
    </source>
</evidence>
<keyword evidence="9 14" id="KW-0560">Oxidoreductase</keyword>
<feature type="binding site" evidence="15">
    <location>
        <position position="543"/>
    </location>
    <ligand>
        <name>[4Fe-4S] cluster</name>
        <dbReference type="ChEBI" id="CHEBI:49883"/>
        <label>1</label>
    </ligand>
</feature>
<dbReference type="Pfam" id="PF01855">
    <property type="entry name" value="POR_N"/>
    <property type="match status" value="1"/>
</dbReference>
<reference evidence="17 18" key="1">
    <citation type="journal article" date="2012" name="BMC Genomics">
        <title>Genome-guided analysis of physiological and morphological traits of the fermentative acetate oxidizer Thermacetogenium phaeum.</title>
        <authorList>
            <person name="Oehler D."/>
            <person name="Poehlein A."/>
            <person name="Leimbach A."/>
            <person name="Muller N."/>
            <person name="Daniel R."/>
            <person name="Gottschalk G."/>
            <person name="Schink B."/>
        </authorList>
    </citation>
    <scope>NUCLEOTIDE SEQUENCE [LARGE SCALE GENOMIC DNA]</scope>
    <source>
        <strain evidence="18">ATCC BAA-254 / DSM 26808 / PB</strain>
    </source>
</reference>
<evidence type="ECO:0000259" key="16">
    <source>
        <dbReference type="PROSITE" id="PS51379"/>
    </source>
</evidence>
<dbReference type="InterPro" id="IPR045025">
    <property type="entry name" value="HACL1-like"/>
</dbReference>
<feature type="binding site" evidence="15">
    <location>
        <position position="540"/>
    </location>
    <ligand>
        <name>[4Fe-4S] cluster</name>
        <dbReference type="ChEBI" id="CHEBI:49883"/>
        <label>1</label>
    </ligand>
</feature>
<dbReference type="GO" id="GO:0046872">
    <property type="term" value="F:metal ion binding"/>
    <property type="evidence" value="ECO:0007669"/>
    <property type="project" value="UniProtKB-UniRule"/>
</dbReference>
<keyword evidence="17" id="KW-0670">Pyruvate</keyword>
<comment type="function">
    <text evidence="1 14">Catalyzes the ferredoxin-dependent oxidative decarboxylation of arylpyruvates.</text>
</comment>
<dbReference type="Pfam" id="PF02775">
    <property type="entry name" value="TPP_enzyme_C"/>
    <property type="match status" value="1"/>
</dbReference>
<dbReference type="InterPro" id="IPR002880">
    <property type="entry name" value="Pyrv_Fd/Flavodoxin_OxRdtase_N"/>
</dbReference>
<evidence type="ECO:0000256" key="9">
    <source>
        <dbReference type="ARBA" id="ARBA00023002"/>
    </source>
</evidence>
<evidence type="ECO:0000256" key="7">
    <source>
        <dbReference type="ARBA" id="ARBA00022723"/>
    </source>
</evidence>
<dbReference type="Gene3D" id="3.40.50.970">
    <property type="match status" value="2"/>
</dbReference>
<evidence type="ECO:0000256" key="1">
    <source>
        <dbReference type="ARBA" id="ARBA00002995"/>
    </source>
</evidence>
<comment type="subunit">
    <text evidence="2">Heterodimer of the IorA and IorB subunits.</text>
</comment>
<evidence type="ECO:0000256" key="4">
    <source>
        <dbReference type="ARBA" id="ARBA00017710"/>
    </source>
</evidence>
<feature type="binding site" evidence="15">
    <location>
        <position position="572"/>
    </location>
    <ligand>
        <name>[4Fe-4S] cluster</name>
        <dbReference type="ChEBI" id="CHEBI:49883"/>
        <label>2</label>
    </ligand>
</feature>
<feature type="domain" description="4Fe-4S ferredoxin-type" evidence="16">
    <location>
        <begin position="560"/>
        <end position="589"/>
    </location>
</feature>
<keyword evidence="6 14" id="KW-0004">4Fe-4S</keyword>
<evidence type="ECO:0000256" key="11">
    <source>
        <dbReference type="ARBA" id="ARBA00023014"/>
    </source>
</evidence>
<keyword evidence="7 14" id="KW-0479">Metal-binding</keyword>
<dbReference type="RefSeq" id="WP_015051431.1">
    <property type="nucleotide sequence ID" value="NC_018870.1"/>
</dbReference>
<dbReference type="Pfam" id="PF00037">
    <property type="entry name" value="Fer4"/>
    <property type="match status" value="1"/>
</dbReference>